<dbReference type="AlphaFoldDB" id="A0A3P7JVH6"/>
<dbReference type="OrthoDB" id="10512434at2759"/>
<proteinExistence type="predicted"/>
<accession>A0A3P7JVH6</accession>
<evidence type="ECO:0000313" key="2">
    <source>
        <dbReference type="Proteomes" id="UP000270094"/>
    </source>
</evidence>
<protein>
    <submittedName>
        <fullName evidence="1">Uncharacterized protein</fullName>
    </submittedName>
</protein>
<reference evidence="1 2" key="1">
    <citation type="submission" date="2018-11" db="EMBL/GenBank/DDBJ databases">
        <authorList>
            <consortium name="Pathogen Informatics"/>
        </authorList>
    </citation>
    <scope>NUCLEOTIDE SEQUENCE [LARGE SCALE GENOMIC DNA]</scope>
</reference>
<dbReference type="EMBL" id="UYYB01107997">
    <property type="protein sequence ID" value="VDM80277.1"/>
    <property type="molecule type" value="Genomic_DNA"/>
</dbReference>
<keyword evidence="2" id="KW-1185">Reference proteome</keyword>
<sequence length="145" mass="17017">MVYGSIFPSEPTAQMQKRKAFSREAKMTGLQFGKSEDNEMLWIGSCPHPKSRSISRQKSTFQGQYFVLDAKSKQWLDNYVKPREFVIQEYRLQNMNEPLAPFFLQYKGRRVDQVTVPWFEALIISTIWKEDRQMLGDEKAVEPAQ</sequence>
<gene>
    <name evidence="1" type="ORF">SVUK_LOCUS15275</name>
</gene>
<organism evidence="1 2">
    <name type="scientific">Strongylus vulgaris</name>
    <name type="common">Blood worm</name>
    <dbReference type="NCBI Taxonomy" id="40348"/>
    <lineage>
        <taxon>Eukaryota</taxon>
        <taxon>Metazoa</taxon>
        <taxon>Ecdysozoa</taxon>
        <taxon>Nematoda</taxon>
        <taxon>Chromadorea</taxon>
        <taxon>Rhabditida</taxon>
        <taxon>Rhabditina</taxon>
        <taxon>Rhabditomorpha</taxon>
        <taxon>Strongyloidea</taxon>
        <taxon>Strongylidae</taxon>
        <taxon>Strongylus</taxon>
    </lineage>
</organism>
<evidence type="ECO:0000313" key="1">
    <source>
        <dbReference type="EMBL" id="VDM80277.1"/>
    </source>
</evidence>
<name>A0A3P7JVH6_STRVU</name>
<dbReference type="Proteomes" id="UP000270094">
    <property type="component" value="Unassembled WGS sequence"/>
</dbReference>